<dbReference type="InterPro" id="IPR027417">
    <property type="entry name" value="P-loop_NTPase"/>
</dbReference>
<dbReference type="PANTHER" id="PTHR43394:SF16">
    <property type="entry name" value="ABC TRANSPORTER B FAMILY MEMBER 4-LIKE ISOFORM X1"/>
    <property type="match status" value="1"/>
</dbReference>
<keyword evidence="11" id="KW-0325">Glycoprotein</keyword>
<keyword evidence="10 13" id="KW-0472">Membrane</keyword>
<dbReference type="GO" id="GO:0005886">
    <property type="term" value="C:plasma membrane"/>
    <property type="evidence" value="ECO:0007669"/>
    <property type="project" value="UniProtKB-SubCell"/>
</dbReference>
<evidence type="ECO:0000256" key="2">
    <source>
        <dbReference type="ARBA" id="ARBA00007577"/>
    </source>
</evidence>
<dbReference type="GO" id="GO:0010329">
    <property type="term" value="F:auxin efflux transmembrane transporter activity"/>
    <property type="evidence" value="ECO:0007669"/>
    <property type="project" value="UniProtKB-ARBA"/>
</dbReference>
<evidence type="ECO:0000256" key="6">
    <source>
        <dbReference type="ARBA" id="ARBA00022741"/>
    </source>
</evidence>
<feature type="transmembrane region" description="Helical" evidence="13">
    <location>
        <begin position="1272"/>
        <end position="1300"/>
    </location>
</feature>
<dbReference type="GO" id="GO:0003676">
    <property type="term" value="F:nucleic acid binding"/>
    <property type="evidence" value="ECO:0007669"/>
    <property type="project" value="InterPro"/>
</dbReference>
<gene>
    <name evidence="16" type="ORF">T459_28613</name>
</gene>
<dbReference type="Gene3D" id="3.40.50.300">
    <property type="entry name" value="P-loop containing nucleotide triphosphate hydrolases"/>
    <property type="match status" value="2"/>
</dbReference>
<evidence type="ECO:0000313" key="16">
    <source>
        <dbReference type="EMBL" id="PHT69126.1"/>
    </source>
</evidence>
<dbReference type="InterPro" id="IPR017871">
    <property type="entry name" value="ABC_transporter-like_CS"/>
</dbReference>
<keyword evidence="9 13" id="KW-1133">Transmembrane helix</keyword>
<dbReference type="GO" id="GO:0005524">
    <property type="term" value="F:ATP binding"/>
    <property type="evidence" value="ECO:0007669"/>
    <property type="project" value="UniProtKB-KW"/>
</dbReference>
<dbReference type="GO" id="GO:0010328">
    <property type="term" value="F:auxin influx transmembrane transporter activity"/>
    <property type="evidence" value="ECO:0007669"/>
    <property type="project" value="UniProtKB-ARBA"/>
</dbReference>
<feature type="domain" description="ABC transmembrane type-1" evidence="15">
    <location>
        <begin position="1146"/>
        <end position="1413"/>
    </location>
</feature>
<dbReference type="FunFam" id="3.40.50.300:FF:000066">
    <property type="entry name" value="ABC transporter B family member 1"/>
    <property type="match status" value="1"/>
</dbReference>
<feature type="domain" description="ABC transmembrane type-1" evidence="15">
    <location>
        <begin position="517"/>
        <end position="797"/>
    </location>
</feature>
<sequence>MRLNPYMFTGMKAEEYPQGFIDELEKIFRVMHVNEVEGVELAAYQLKDMANQWYNEWKDLKGSDVEPSVWARKISVIEHTLKFTQSSRYAPELAGNMRARMRKFASDLSNDLVLECKGAMLNREMDFFQIIHSCTTGQREEEKVISRRFAPLLEGVLGVLGHKLTPQPCHHHHHHLRELLQLLYALYNRQDAEASPDVVKGTLQFFSCNVYVLLDPGSTLSYVTPFVAVSSGFEPKIILEPVSVSTPISDSVMAKRMYQNCVMPIGNRDTMADLVKIDMIEFDAILEMDWHHSYYATLDCRTRRVTFSFLNEPVIEWEGYSLAPKGNFISYLRAYKLISKVKEKQAEDPILFQIKNDVGQQKVMAFEISGDGILRYQVKVEHLRLGGTSQEIALPMWKWEMINMDFTMGLSKSWNQYDSIWVIVDQMTMSSYFMPVRINFSGDDYAKMYVKEIVHLHRSPVSIISDRFQKLRSKEIASVKVLWKNQKNEEATWESEDDMRAKYPTLFEAMDNGIEGATGNGLCQVLVAVFFGDLVDSFGLNRTSNVLQEVSKVSLRLVYLAIGSGVAAMLQVACWTVTAERQAARLRVLYLKSILRQDVTFFDKEVNTGEVIGKMSGDIFIIQDAMGDKVGKLIRCISMFIGGFIIAFIKGWLLALVMLTPIVPLVLVVGVMFIFMSRQASQSQKAYSEAANVVEQTIGSIRTVASFTGEKQAIEEYNKSLQKAYRYGVHEGLASGLGLGSAYFILFCNYALAFWYGGKMILEKGYTGGSVLSITLALLNASMSIGEASPCLAAFTAGQAAASKMFETINRNPEIDVYNNSGIILDDIRGDIEIKDVHFGYPSRPKERVLNEFSLLIPSGKSTALVGGSGSGKSTIISLIERFYDPQSGGIFIDGCNLKDFQVKWIRQKIALVSQEPTLFSTSIRENVAYGKDGATKEEIEAAIEIANATKFINSLPEGIETNVGERGTQLSGGQKQRIAIARAILKDPRILLLDEATSALDAESESVVQEALDKIMVDRTTIIVAHRLSTVRNADNIAVIHQGTIVEEGKHFELLKDPEGAYSQLIRLQEVNQTKEQLCLDDSQHLYTESRPESSNNYDTTSIKGTPKTRLPRSSDTRLKVSKKLEKTHVTRLANLNKPEFPILLVGAVVATVSGSALPVSGLVYSNILKSFYEPPNELKKDTQFWSLMIVVIATTLLISSPLETFFFTVSGCKLVQRIRSMCFQKAIHMEIGWFDEPENSVGGIATKLSADAAIVRVLVGDTLAKITKDLAAAIVGTVIAFRASWFLSLIIIAMLPFMMANMYVQNKLAKGFGTEAKKYEKASRVVNDAVSNIRTVASFCVEEKVVELYKKESNGPIMAGTGQGMISGISYGITSSFILLVYAASAYAGARLVQDGKISITDTFRVFLAVFLTAVVIARSSFINDFKKAKSASASIFYILDRESKIDLSKEDGLTLDQSKGVIEFKEVCFAYPTRPYMQVLHGFSLTISSGQTVALVGKSGCGKSTVISLLQRYYNFDSGQIMLDGIDIQDFNLKWLRHQMGLVNQEPVLFNDTIRANIMYGKEDGDATEGEVVAATKLANAHEFICGLQQGYDTMVGERGVQLSGGQKQRVAIARAIMKNPKILLLDEATSALDAESERIVQMALDQIMQRSDSIVTRLHDFMRMSPPEFYGSKADEDPQLYLEEIRKIMQVMHISEEERIELASYRLKNILYDWVVEWRKKRGKDADPLTWQEFQDALLDKFFPLEMRREKI</sequence>
<evidence type="ECO:0000256" key="9">
    <source>
        <dbReference type="ARBA" id="ARBA00022989"/>
    </source>
</evidence>
<dbReference type="SMART" id="SM00382">
    <property type="entry name" value="AAA"/>
    <property type="match status" value="2"/>
</dbReference>
<evidence type="ECO:0000256" key="13">
    <source>
        <dbReference type="SAM" id="Phobius"/>
    </source>
</evidence>
<evidence type="ECO:0000259" key="14">
    <source>
        <dbReference type="PROSITE" id="PS50893"/>
    </source>
</evidence>
<dbReference type="CDD" id="cd00303">
    <property type="entry name" value="retropepsin_like"/>
    <property type="match status" value="1"/>
</dbReference>
<keyword evidence="3" id="KW-0813">Transport</keyword>
<keyword evidence="8" id="KW-1278">Translocase</keyword>
<dbReference type="GO" id="GO:0016887">
    <property type="term" value="F:ATP hydrolysis activity"/>
    <property type="evidence" value="ECO:0007669"/>
    <property type="project" value="InterPro"/>
</dbReference>
<feature type="transmembrane region" description="Helical" evidence="13">
    <location>
        <begin position="733"/>
        <end position="756"/>
    </location>
</feature>
<dbReference type="Gene3D" id="3.30.420.10">
    <property type="entry name" value="Ribonuclease H-like superfamily/Ribonuclease H"/>
    <property type="match status" value="1"/>
</dbReference>
<evidence type="ECO:0000259" key="15">
    <source>
        <dbReference type="PROSITE" id="PS50929"/>
    </source>
</evidence>
<dbReference type="CDD" id="cd03249">
    <property type="entry name" value="ABC_MTABC3_MDL1_MDL2"/>
    <property type="match status" value="1"/>
</dbReference>
<organism evidence="16 17">
    <name type="scientific">Capsicum annuum</name>
    <name type="common">Capsicum pepper</name>
    <dbReference type="NCBI Taxonomy" id="4072"/>
    <lineage>
        <taxon>Eukaryota</taxon>
        <taxon>Viridiplantae</taxon>
        <taxon>Streptophyta</taxon>
        <taxon>Embryophyta</taxon>
        <taxon>Tracheophyta</taxon>
        <taxon>Spermatophyta</taxon>
        <taxon>Magnoliopsida</taxon>
        <taxon>eudicotyledons</taxon>
        <taxon>Gunneridae</taxon>
        <taxon>Pentapetalae</taxon>
        <taxon>asterids</taxon>
        <taxon>lamiids</taxon>
        <taxon>Solanales</taxon>
        <taxon>Solanaceae</taxon>
        <taxon>Solanoideae</taxon>
        <taxon>Capsiceae</taxon>
        <taxon>Capsicum</taxon>
    </lineage>
</organism>
<dbReference type="Gene3D" id="1.20.1560.10">
    <property type="entry name" value="ABC transporter type 1, transmembrane domain"/>
    <property type="match status" value="1"/>
</dbReference>
<name>A0A2G2YHA2_CAPAN</name>
<proteinExistence type="inferred from homology"/>
<protein>
    <submittedName>
        <fullName evidence="16">ABC transporter B family member 12</fullName>
    </submittedName>
</protein>
<dbReference type="GO" id="GO:0055085">
    <property type="term" value="P:transmembrane transport"/>
    <property type="evidence" value="ECO:0000318"/>
    <property type="project" value="GO_Central"/>
</dbReference>
<feature type="transmembrane region" description="Helical" evidence="13">
    <location>
        <begin position="1142"/>
        <end position="1166"/>
    </location>
</feature>
<evidence type="ECO:0000256" key="7">
    <source>
        <dbReference type="ARBA" id="ARBA00022840"/>
    </source>
</evidence>
<feature type="transmembrane region" description="Helical" evidence="13">
    <location>
        <begin position="655"/>
        <end position="675"/>
    </location>
</feature>
<keyword evidence="4 13" id="KW-0812">Transmembrane</keyword>
<dbReference type="InterPro" id="IPR036640">
    <property type="entry name" value="ABC1_TM_sf"/>
</dbReference>
<dbReference type="GO" id="GO:0140359">
    <property type="term" value="F:ABC-type transporter activity"/>
    <property type="evidence" value="ECO:0007669"/>
    <property type="project" value="InterPro"/>
</dbReference>
<feature type="transmembrane region" description="Helical" evidence="13">
    <location>
        <begin position="1404"/>
        <end position="1424"/>
    </location>
</feature>
<dbReference type="Gene3D" id="2.40.70.10">
    <property type="entry name" value="Acid Proteases"/>
    <property type="match status" value="1"/>
</dbReference>
<dbReference type="SUPFAM" id="SSF52540">
    <property type="entry name" value="P-loop containing nucleoside triphosphate hydrolases"/>
    <property type="match status" value="2"/>
</dbReference>
<dbReference type="InterPro" id="IPR003439">
    <property type="entry name" value="ABC_transporter-like_ATP-bd"/>
</dbReference>
<dbReference type="FunFam" id="1.20.1560.10:FF:000009">
    <property type="entry name" value="ABC transporter B family member 1"/>
    <property type="match status" value="1"/>
</dbReference>
<comment type="subcellular location">
    <subcellularLocation>
        <location evidence="1">Cell membrane</location>
        <topology evidence="1">Multi-pass membrane protein</topology>
    </subcellularLocation>
</comment>
<reference evidence="16 17" key="1">
    <citation type="journal article" date="2014" name="Nat. Genet.">
        <title>Genome sequence of the hot pepper provides insights into the evolution of pungency in Capsicum species.</title>
        <authorList>
            <person name="Kim S."/>
            <person name="Park M."/>
            <person name="Yeom S.I."/>
            <person name="Kim Y.M."/>
            <person name="Lee J.M."/>
            <person name="Lee H.A."/>
            <person name="Seo E."/>
            <person name="Choi J."/>
            <person name="Cheong K."/>
            <person name="Kim K.T."/>
            <person name="Jung K."/>
            <person name="Lee G.W."/>
            <person name="Oh S.K."/>
            <person name="Bae C."/>
            <person name="Kim S.B."/>
            <person name="Lee H.Y."/>
            <person name="Kim S.Y."/>
            <person name="Kim M.S."/>
            <person name="Kang B.C."/>
            <person name="Jo Y.D."/>
            <person name="Yang H.B."/>
            <person name="Jeong H.J."/>
            <person name="Kang W.H."/>
            <person name="Kwon J.K."/>
            <person name="Shin C."/>
            <person name="Lim J.Y."/>
            <person name="Park J.H."/>
            <person name="Huh J.H."/>
            <person name="Kim J.S."/>
            <person name="Kim B.D."/>
            <person name="Cohen O."/>
            <person name="Paran I."/>
            <person name="Suh M.C."/>
            <person name="Lee S.B."/>
            <person name="Kim Y.K."/>
            <person name="Shin Y."/>
            <person name="Noh S.J."/>
            <person name="Park J."/>
            <person name="Seo Y.S."/>
            <person name="Kwon S.Y."/>
            <person name="Kim H.A."/>
            <person name="Park J.M."/>
            <person name="Kim H.J."/>
            <person name="Choi S.B."/>
            <person name="Bosland P.W."/>
            <person name="Reeves G."/>
            <person name="Jo S.H."/>
            <person name="Lee B.W."/>
            <person name="Cho H.T."/>
            <person name="Choi H.S."/>
            <person name="Lee M.S."/>
            <person name="Yu Y."/>
            <person name="Do Choi Y."/>
            <person name="Park B.S."/>
            <person name="van Deynze A."/>
            <person name="Ashrafi H."/>
            <person name="Hill T."/>
            <person name="Kim W.T."/>
            <person name="Pai H.S."/>
            <person name="Ahn H.K."/>
            <person name="Yeam I."/>
            <person name="Giovannoni J.J."/>
            <person name="Rose J.K."/>
            <person name="Sorensen I."/>
            <person name="Lee S.J."/>
            <person name="Kim R.W."/>
            <person name="Choi I.Y."/>
            <person name="Choi B.S."/>
            <person name="Lim J.S."/>
            <person name="Lee Y.H."/>
            <person name="Choi D."/>
        </authorList>
    </citation>
    <scope>NUCLEOTIDE SEQUENCE [LARGE SCALE GENOMIC DNA]</scope>
    <source>
        <strain evidence="17">cv. CM334</strain>
    </source>
</reference>
<keyword evidence="7" id="KW-0067">ATP-binding</keyword>
<evidence type="ECO:0000256" key="10">
    <source>
        <dbReference type="ARBA" id="ARBA00023136"/>
    </source>
</evidence>
<dbReference type="Proteomes" id="UP000222542">
    <property type="component" value="Unassembled WGS sequence"/>
</dbReference>
<dbReference type="GO" id="GO:0016020">
    <property type="term" value="C:membrane"/>
    <property type="evidence" value="ECO:0000318"/>
    <property type="project" value="GO_Central"/>
</dbReference>
<feature type="transmembrane region" description="Helical" evidence="13">
    <location>
        <begin position="633"/>
        <end position="649"/>
    </location>
</feature>
<dbReference type="Pfam" id="PF00005">
    <property type="entry name" value="ABC_tran"/>
    <property type="match status" value="2"/>
</dbReference>
<dbReference type="Pfam" id="PF08284">
    <property type="entry name" value="RVP_2"/>
    <property type="match status" value="1"/>
</dbReference>
<dbReference type="SUPFAM" id="SSF90123">
    <property type="entry name" value="ABC transporter transmembrane region"/>
    <property type="match status" value="2"/>
</dbReference>
<feature type="domain" description="ABC transporter" evidence="14">
    <location>
        <begin position="832"/>
        <end position="1068"/>
    </location>
</feature>
<evidence type="ECO:0000256" key="3">
    <source>
        <dbReference type="ARBA" id="ARBA00022448"/>
    </source>
</evidence>
<dbReference type="InterPro" id="IPR021109">
    <property type="entry name" value="Peptidase_aspartic_dom_sf"/>
</dbReference>
<dbReference type="GO" id="GO:0042626">
    <property type="term" value="F:ATPase-coupled transmembrane transporter activity"/>
    <property type="evidence" value="ECO:0000318"/>
    <property type="project" value="GO_Central"/>
</dbReference>
<reference evidence="16 17" key="2">
    <citation type="journal article" date="2017" name="Genome Biol.">
        <title>New reference genome sequences of hot pepper reveal the massive evolution of plant disease-resistance genes by retroduplication.</title>
        <authorList>
            <person name="Kim S."/>
            <person name="Park J."/>
            <person name="Yeom S.I."/>
            <person name="Kim Y.M."/>
            <person name="Seo E."/>
            <person name="Kim K.T."/>
            <person name="Kim M.S."/>
            <person name="Lee J.M."/>
            <person name="Cheong K."/>
            <person name="Shin H.S."/>
            <person name="Kim S.B."/>
            <person name="Han K."/>
            <person name="Lee J."/>
            <person name="Park M."/>
            <person name="Lee H.A."/>
            <person name="Lee H.Y."/>
            <person name="Lee Y."/>
            <person name="Oh S."/>
            <person name="Lee J.H."/>
            <person name="Choi E."/>
            <person name="Choi E."/>
            <person name="Lee S.E."/>
            <person name="Jeon J."/>
            <person name="Kim H."/>
            <person name="Choi G."/>
            <person name="Song H."/>
            <person name="Lee J."/>
            <person name="Lee S.C."/>
            <person name="Kwon J.K."/>
            <person name="Lee H.Y."/>
            <person name="Koo N."/>
            <person name="Hong Y."/>
            <person name="Kim R.W."/>
            <person name="Kang W.H."/>
            <person name="Huh J.H."/>
            <person name="Kang B.C."/>
            <person name="Yang T.J."/>
            <person name="Lee Y.H."/>
            <person name="Bennetzen J.L."/>
            <person name="Choi D."/>
        </authorList>
    </citation>
    <scope>NUCLEOTIDE SEQUENCE [LARGE SCALE GENOMIC DNA]</scope>
    <source>
        <strain evidence="17">cv. CM334</strain>
    </source>
</reference>
<feature type="region of interest" description="Disordered" evidence="12">
    <location>
        <begin position="1088"/>
        <end position="1115"/>
    </location>
</feature>
<dbReference type="InterPro" id="IPR003593">
    <property type="entry name" value="AAA+_ATPase"/>
</dbReference>
<feature type="transmembrane region" description="Helical" evidence="13">
    <location>
        <begin position="557"/>
        <end position="577"/>
    </location>
</feature>
<dbReference type="FunFam" id="3.40.50.300:FF:000479">
    <property type="entry name" value="Multidrug resistance protein 1A"/>
    <property type="match status" value="1"/>
</dbReference>
<comment type="caution">
    <text evidence="16">The sequence shown here is derived from an EMBL/GenBank/DDBJ whole genome shotgun (WGS) entry which is preliminary data.</text>
</comment>
<dbReference type="Pfam" id="PF00664">
    <property type="entry name" value="ABC_membrane"/>
    <property type="match status" value="2"/>
</dbReference>
<dbReference type="CDD" id="cd18577">
    <property type="entry name" value="ABC_6TM_Pgp_ABCB1_D1_like"/>
    <property type="match status" value="1"/>
</dbReference>
<dbReference type="CDD" id="cd18578">
    <property type="entry name" value="ABC_6TM_Pgp_ABCB1_D2_like"/>
    <property type="match status" value="1"/>
</dbReference>
<dbReference type="PROSITE" id="PS50893">
    <property type="entry name" value="ABC_TRANSPORTER_2"/>
    <property type="match status" value="2"/>
</dbReference>
<feature type="transmembrane region" description="Helical" evidence="13">
    <location>
        <begin position="1370"/>
        <end position="1392"/>
    </location>
</feature>
<keyword evidence="6" id="KW-0547">Nucleotide-binding</keyword>
<comment type="similarity">
    <text evidence="2">Belongs to the ABC transporter superfamily. ABCB family. Multidrug resistance exporter (TC 3.A.1.201) subfamily.</text>
</comment>
<dbReference type="InterPro" id="IPR039421">
    <property type="entry name" value="Type_1_exporter"/>
</dbReference>
<evidence type="ECO:0000313" key="17">
    <source>
        <dbReference type="Proteomes" id="UP000222542"/>
    </source>
</evidence>
<dbReference type="EMBL" id="AYRZ02000011">
    <property type="protein sequence ID" value="PHT69126.1"/>
    <property type="molecule type" value="Genomic_DNA"/>
</dbReference>
<evidence type="ECO:0000256" key="11">
    <source>
        <dbReference type="ARBA" id="ARBA00023180"/>
    </source>
</evidence>
<keyword evidence="17" id="KW-1185">Reference proteome</keyword>
<evidence type="ECO:0000256" key="1">
    <source>
        <dbReference type="ARBA" id="ARBA00004651"/>
    </source>
</evidence>
<dbReference type="PROSITE" id="PS00211">
    <property type="entry name" value="ABC_TRANSPORTER_1"/>
    <property type="match status" value="2"/>
</dbReference>
<dbReference type="PROSITE" id="PS50929">
    <property type="entry name" value="ABC_TM1F"/>
    <property type="match status" value="2"/>
</dbReference>
<dbReference type="InterPro" id="IPR011527">
    <property type="entry name" value="ABC1_TM_dom"/>
</dbReference>
<dbReference type="PANTHER" id="PTHR43394">
    <property type="entry name" value="ATP-DEPENDENT PERMEASE MDL1, MITOCHONDRIAL"/>
    <property type="match status" value="1"/>
</dbReference>
<evidence type="ECO:0000256" key="12">
    <source>
        <dbReference type="SAM" id="MobiDB-lite"/>
    </source>
</evidence>
<dbReference type="InterPro" id="IPR036397">
    <property type="entry name" value="RNaseH_sf"/>
</dbReference>
<feature type="transmembrane region" description="Helical" evidence="13">
    <location>
        <begin position="1186"/>
        <end position="1211"/>
    </location>
</feature>
<feature type="domain" description="ABC transporter" evidence="14">
    <location>
        <begin position="1465"/>
        <end position="1714"/>
    </location>
</feature>
<evidence type="ECO:0000256" key="4">
    <source>
        <dbReference type="ARBA" id="ARBA00022692"/>
    </source>
</evidence>
<evidence type="ECO:0000256" key="8">
    <source>
        <dbReference type="ARBA" id="ARBA00022967"/>
    </source>
</evidence>
<accession>A0A2G2YHA2</accession>
<feature type="compositionally biased region" description="Polar residues" evidence="12">
    <location>
        <begin position="1094"/>
        <end position="1105"/>
    </location>
</feature>
<keyword evidence="5" id="KW-0677">Repeat</keyword>
<evidence type="ECO:0000256" key="5">
    <source>
        <dbReference type="ARBA" id="ARBA00022737"/>
    </source>
</evidence>
<dbReference type="Gramene" id="PHT69126">
    <property type="protein sequence ID" value="PHT69126"/>
    <property type="gene ID" value="T459_28613"/>
</dbReference>